<organism evidence="2 3">
    <name type="scientific">Ureibacillus massiliensis 4400831 = CIP 108448 = CCUG 49529</name>
    <dbReference type="NCBI Taxonomy" id="1211035"/>
    <lineage>
        <taxon>Bacteria</taxon>
        <taxon>Bacillati</taxon>
        <taxon>Bacillota</taxon>
        <taxon>Bacilli</taxon>
        <taxon>Bacillales</taxon>
        <taxon>Caryophanaceae</taxon>
        <taxon>Ureibacillus</taxon>
    </lineage>
</organism>
<reference evidence="2 3" key="1">
    <citation type="submission" date="2014-02" db="EMBL/GenBank/DDBJ databases">
        <title>Draft genome sequence of Lysinibacillus massiliensis CCUG 49529.</title>
        <authorList>
            <person name="Zhang F."/>
            <person name="Wang G."/>
            <person name="Zhang L."/>
        </authorList>
    </citation>
    <scope>NUCLEOTIDE SEQUENCE [LARGE SCALE GENOMIC DNA]</scope>
    <source>
        <strain evidence="2 3">CCUG 49529</strain>
    </source>
</reference>
<evidence type="ECO:0000313" key="2">
    <source>
        <dbReference type="EMBL" id="KGR90865.1"/>
    </source>
</evidence>
<accession>A0A0A3J584</accession>
<name>A0A0A3J584_9BACL</name>
<keyword evidence="1" id="KW-0732">Signal</keyword>
<feature type="signal peptide" evidence="1">
    <location>
        <begin position="1"/>
        <end position="24"/>
    </location>
</feature>
<dbReference type="OrthoDB" id="2719974at2"/>
<evidence type="ECO:0000313" key="3">
    <source>
        <dbReference type="Proteomes" id="UP000030595"/>
    </source>
</evidence>
<dbReference type="EMBL" id="JPVQ01000013">
    <property type="protein sequence ID" value="KGR90865.1"/>
    <property type="molecule type" value="Genomic_DNA"/>
</dbReference>
<dbReference type="eggNOG" id="ENOG502ZJ1X">
    <property type="taxonomic scope" value="Bacteria"/>
</dbReference>
<dbReference type="Proteomes" id="UP000030595">
    <property type="component" value="Unassembled WGS sequence"/>
</dbReference>
<protein>
    <recommendedName>
        <fullName evidence="4">DUF3887 domain-containing protein</fullName>
    </recommendedName>
</protein>
<gene>
    <name evidence="2" type="ORF">CD30_09155</name>
</gene>
<dbReference type="RefSeq" id="WP_036175476.1">
    <property type="nucleotide sequence ID" value="NZ_AVCZ01000013.1"/>
</dbReference>
<comment type="caution">
    <text evidence="2">The sequence shown here is derived from an EMBL/GenBank/DDBJ whole genome shotgun (WGS) entry which is preliminary data.</text>
</comment>
<evidence type="ECO:0008006" key="4">
    <source>
        <dbReference type="Google" id="ProtNLM"/>
    </source>
</evidence>
<dbReference type="AlphaFoldDB" id="A0A0A3J584"/>
<sequence length="142" mass="15816">MKKLIPVLFLSLLLLVGCSGSGPAQTVANLYKAAVDHDTESFVKIMSHFEEDVIGYEEEAMDDIASMVIDAGGIDKMNITEVNKNNIIDEASEFLTDEYGENWHVVSADLGDEVYFVWVLHELDGNYYVVSGDDLSKDEFLK</sequence>
<evidence type="ECO:0000256" key="1">
    <source>
        <dbReference type="SAM" id="SignalP"/>
    </source>
</evidence>
<proteinExistence type="predicted"/>
<keyword evidence="3" id="KW-1185">Reference proteome</keyword>
<dbReference type="PROSITE" id="PS51257">
    <property type="entry name" value="PROKAR_LIPOPROTEIN"/>
    <property type="match status" value="1"/>
</dbReference>
<feature type="chain" id="PRO_5039057928" description="DUF3887 domain-containing protein" evidence="1">
    <location>
        <begin position="25"/>
        <end position="142"/>
    </location>
</feature>